<feature type="transmembrane region" description="Helical" evidence="17">
    <location>
        <begin position="12"/>
        <end position="33"/>
    </location>
</feature>
<dbReference type="GO" id="GO:0031966">
    <property type="term" value="C:mitochondrial membrane"/>
    <property type="evidence" value="ECO:0007669"/>
    <property type="project" value="UniProtKB-SubCell"/>
</dbReference>
<dbReference type="GO" id="GO:0042773">
    <property type="term" value="P:ATP synthesis coupled electron transport"/>
    <property type="evidence" value="ECO:0007669"/>
    <property type="project" value="InterPro"/>
</dbReference>
<reference evidence="20" key="2">
    <citation type="journal article" date="2017" name="Conserv Genet Resour">
        <title>Analysis of the complete mitochondrial genome of the giant honeybee, Apis dorsata, (Hymenoptera: Apidae) in Thailand.</title>
        <authorList>
            <person name="Takahashi J."/>
            <person name="Deowanish S."/>
            <person name="Okuyama H."/>
        </authorList>
    </citation>
    <scope>NUCLEOTIDE SEQUENCE</scope>
</reference>
<evidence type="ECO:0000256" key="15">
    <source>
        <dbReference type="ARBA" id="ARBA00023136"/>
    </source>
</evidence>
<evidence type="ECO:0000256" key="6">
    <source>
        <dbReference type="ARBA" id="ARBA00022448"/>
    </source>
</evidence>
<evidence type="ECO:0000256" key="3">
    <source>
        <dbReference type="ARBA" id="ARBA00009025"/>
    </source>
</evidence>
<feature type="transmembrane region" description="Helical" evidence="17">
    <location>
        <begin position="168"/>
        <end position="188"/>
    </location>
</feature>
<keyword evidence="9" id="KW-1278">Translocase</keyword>
<dbReference type="GO" id="GO:0008137">
    <property type="term" value="F:NADH dehydrogenase (ubiquinone) activity"/>
    <property type="evidence" value="ECO:0007669"/>
    <property type="project" value="UniProtKB-UniRule"/>
</dbReference>
<keyword evidence="13 17" id="KW-0830">Ubiquinone</keyword>
<keyword evidence="12 17" id="KW-0520">NAD</keyword>
<dbReference type="GO" id="GO:0003954">
    <property type="term" value="F:NADH dehydrogenase activity"/>
    <property type="evidence" value="ECO:0007669"/>
    <property type="project" value="TreeGrafter"/>
</dbReference>
<evidence type="ECO:0000256" key="17">
    <source>
        <dbReference type="RuleBase" id="RU003297"/>
    </source>
</evidence>
<feature type="transmembrane region" description="Helical" evidence="17">
    <location>
        <begin position="72"/>
        <end position="90"/>
    </location>
</feature>
<protein>
    <recommendedName>
        <fullName evidence="5 17">NADH-ubiquinone oxidoreductase chain 4</fullName>
        <ecNumber evidence="4 17">7.1.1.2</ecNumber>
    </recommendedName>
</protein>
<accession>A0A0A0N2U7</accession>
<dbReference type="PANTHER" id="PTHR43507:SF20">
    <property type="entry name" value="NADH-UBIQUINONE OXIDOREDUCTASE CHAIN 4"/>
    <property type="match status" value="1"/>
</dbReference>
<keyword evidence="15 17" id="KW-0472">Membrane</keyword>
<evidence type="ECO:0000259" key="18">
    <source>
        <dbReference type="Pfam" id="PF00361"/>
    </source>
</evidence>
<evidence type="ECO:0000313" key="19">
    <source>
        <dbReference type="EMBL" id="AGI56736.1"/>
    </source>
</evidence>
<feature type="domain" description="NADH:quinone oxidoreductase/Mrp antiporter transmembrane" evidence="18">
    <location>
        <begin position="92"/>
        <end position="372"/>
    </location>
</feature>
<dbReference type="EMBL" id="AP018369">
    <property type="protein sequence ID" value="BBB04322.1"/>
    <property type="molecule type" value="Genomic_DNA"/>
</dbReference>
<evidence type="ECO:0000256" key="9">
    <source>
        <dbReference type="ARBA" id="ARBA00022967"/>
    </source>
</evidence>
<dbReference type="EC" id="7.1.1.2" evidence="4 17"/>
<dbReference type="Pfam" id="PF00361">
    <property type="entry name" value="Proton_antipo_M"/>
    <property type="match status" value="1"/>
</dbReference>
<comment type="function">
    <text evidence="17">Core subunit of the mitochondrial membrane respiratory chain NADH dehydrogenase (Complex I) which catalyzes electron transfer from NADH through the respiratory chain, using ubiquinone as an electron acceptor. Essential for the catalytic activity and assembly of complex I.</text>
</comment>
<geneLocation type="mitochondrion" evidence="19"/>
<feature type="transmembrane region" description="Helical" evidence="17">
    <location>
        <begin position="357"/>
        <end position="387"/>
    </location>
</feature>
<comment type="subcellular location">
    <subcellularLocation>
        <location evidence="2 17">Mitochondrion membrane</location>
        <topology evidence="2 17">Multi-pass membrane protein</topology>
    </subcellularLocation>
</comment>
<dbReference type="GO" id="GO:0048039">
    <property type="term" value="F:ubiquinone binding"/>
    <property type="evidence" value="ECO:0007669"/>
    <property type="project" value="TreeGrafter"/>
</dbReference>
<dbReference type="GO" id="GO:0015990">
    <property type="term" value="P:electron transport coupled proton transport"/>
    <property type="evidence" value="ECO:0007669"/>
    <property type="project" value="TreeGrafter"/>
</dbReference>
<evidence type="ECO:0000256" key="8">
    <source>
        <dbReference type="ARBA" id="ARBA00022692"/>
    </source>
</evidence>
<dbReference type="InterPro" id="IPR003918">
    <property type="entry name" value="NADH_UbQ_OxRdtase"/>
</dbReference>
<dbReference type="AlphaFoldDB" id="A0A0A0N2U7"/>
<dbReference type="PANTHER" id="PTHR43507">
    <property type="entry name" value="NADH-UBIQUINONE OXIDOREDUCTASE CHAIN 4"/>
    <property type="match status" value="1"/>
</dbReference>
<evidence type="ECO:0000256" key="4">
    <source>
        <dbReference type="ARBA" id="ARBA00012944"/>
    </source>
</evidence>
<evidence type="ECO:0000256" key="14">
    <source>
        <dbReference type="ARBA" id="ARBA00023128"/>
    </source>
</evidence>
<gene>
    <name evidence="19" type="primary">ND4</name>
</gene>
<dbReference type="PRINTS" id="PR01437">
    <property type="entry name" value="NUOXDRDTASE4"/>
</dbReference>
<comment type="catalytic activity">
    <reaction evidence="16 17">
        <text>a ubiquinone + NADH + 5 H(+)(in) = a ubiquinol + NAD(+) + 4 H(+)(out)</text>
        <dbReference type="Rhea" id="RHEA:29091"/>
        <dbReference type="Rhea" id="RHEA-COMP:9565"/>
        <dbReference type="Rhea" id="RHEA-COMP:9566"/>
        <dbReference type="ChEBI" id="CHEBI:15378"/>
        <dbReference type="ChEBI" id="CHEBI:16389"/>
        <dbReference type="ChEBI" id="CHEBI:17976"/>
        <dbReference type="ChEBI" id="CHEBI:57540"/>
        <dbReference type="ChEBI" id="CHEBI:57945"/>
        <dbReference type="EC" id="7.1.1.2"/>
    </reaction>
</comment>
<sequence length="446" mass="53566">MMMFFLKKNDYLNLIFSNLIMMMLFFNLFNFSWIEWIMNLWNFSFNFYSYGLLLLTMWIFGLIFLSLNFKNNLNCLLMNFILMISLMFVFLSMNFLVFYLFYELGLLIIFYMVVKWGYSENRWLAGFYLMFYTMVFSLPMLYIIYYMYMMNYSLNFLMLELFYLKIEYLVFIYLLMSFLVKIPIYMFHGWLLKAHVEAPYYGSMILASIMLKLGGYGMLRLMMIMKIEFMYFNKILIVINLFGILLLSLMCLMQYDMKSIIAISSIVHMGLMIMSMLTFFKLGLIGGYIMMISHGLSSSGLFFLVNMIYKQTNSRLMFINKGMINFMPSASLMWFMMCSSNMGSPVSMNLISEVLLMIGLIFWMKFLFIILMLYCLFSFIYSVYLYMVINHGKIYIKFNINNGSMIEYYILLMHWIPLNFMFLKLYFIYLNSLKKMLICEINDMNM</sequence>
<feature type="transmembrane region" description="Helical" evidence="17">
    <location>
        <begin position="285"/>
        <end position="306"/>
    </location>
</feature>
<evidence type="ECO:0000256" key="2">
    <source>
        <dbReference type="ARBA" id="ARBA00004225"/>
    </source>
</evidence>
<comment type="function">
    <text evidence="1">Core subunit of the mitochondrial membrane respiratory chain NADH dehydrogenase (Complex I) that is believed to belong to the minimal assembly required for catalysis. Complex I functions in the transfer of electrons from NADH to the respiratory chain. The immediate electron acceptor for the enzyme is believed to be ubiquinone.</text>
</comment>
<evidence type="ECO:0000256" key="1">
    <source>
        <dbReference type="ARBA" id="ARBA00003257"/>
    </source>
</evidence>
<keyword evidence="7 17" id="KW-0679">Respiratory chain</keyword>
<feature type="transmembrane region" description="Helical" evidence="17">
    <location>
        <begin position="408"/>
        <end position="429"/>
    </location>
</feature>
<evidence type="ECO:0000256" key="7">
    <source>
        <dbReference type="ARBA" id="ARBA00022660"/>
    </source>
</evidence>
<evidence type="ECO:0000256" key="16">
    <source>
        <dbReference type="ARBA" id="ARBA00049551"/>
    </source>
</evidence>
<name>A0A0A0N2U7_APIDO</name>
<evidence type="ECO:0000256" key="13">
    <source>
        <dbReference type="ARBA" id="ARBA00023075"/>
    </source>
</evidence>
<keyword evidence="10 17" id="KW-0249">Electron transport</keyword>
<evidence type="ECO:0000313" key="20">
    <source>
        <dbReference type="EMBL" id="BBB04322.1"/>
    </source>
</evidence>
<feature type="transmembrane region" description="Helical" evidence="17">
    <location>
        <begin position="126"/>
        <end position="148"/>
    </location>
</feature>
<keyword evidence="6 17" id="KW-0813">Transport</keyword>
<reference evidence="19" key="1">
    <citation type="submission" date="2012-12" db="EMBL/GenBank/DDBJ databases">
        <title>The Complete Mitochondrial Genome of wild Honeybee Apis dorsata(Hymenoptera: Apidae).</title>
        <authorList>
            <person name="Yang J."/>
            <person name="He S.Y."/>
            <person name="Miao Y.W."/>
            <person name="Li R.J."/>
        </authorList>
    </citation>
    <scope>NUCLEOTIDE SEQUENCE</scope>
    <source>
        <tissue evidence="19">Thorax</tissue>
    </source>
</reference>
<comment type="similarity">
    <text evidence="3 17">Belongs to the complex I subunit 4 family.</text>
</comment>
<feature type="transmembrane region" description="Helical" evidence="17">
    <location>
        <begin position="200"/>
        <end position="219"/>
    </location>
</feature>
<evidence type="ECO:0000256" key="10">
    <source>
        <dbReference type="ARBA" id="ARBA00022982"/>
    </source>
</evidence>
<keyword evidence="14 17" id="KW-0496">Mitochondrion</keyword>
<dbReference type="InterPro" id="IPR001750">
    <property type="entry name" value="ND/Mrp_TM"/>
</dbReference>
<keyword evidence="8 17" id="KW-0812">Transmembrane</keyword>
<evidence type="ECO:0000256" key="5">
    <source>
        <dbReference type="ARBA" id="ARBA00021006"/>
    </source>
</evidence>
<dbReference type="EMBL" id="KC294229">
    <property type="protein sequence ID" value="AGI56736.1"/>
    <property type="molecule type" value="Genomic_DNA"/>
</dbReference>
<evidence type="ECO:0000256" key="11">
    <source>
        <dbReference type="ARBA" id="ARBA00022989"/>
    </source>
</evidence>
<feature type="transmembrane region" description="Helical" evidence="17">
    <location>
        <begin position="318"/>
        <end position="337"/>
    </location>
</feature>
<feature type="transmembrane region" description="Helical" evidence="17">
    <location>
        <begin position="45"/>
        <end position="65"/>
    </location>
</feature>
<evidence type="ECO:0000256" key="12">
    <source>
        <dbReference type="ARBA" id="ARBA00023027"/>
    </source>
</evidence>
<feature type="transmembrane region" description="Helical" evidence="17">
    <location>
        <begin position="96"/>
        <end position="114"/>
    </location>
</feature>
<feature type="transmembrane region" description="Helical" evidence="17">
    <location>
        <begin position="231"/>
        <end position="253"/>
    </location>
</feature>
<proteinExistence type="inferred from homology"/>
<keyword evidence="11 17" id="KW-1133">Transmembrane helix</keyword>
<organism evidence="19">
    <name type="scientific">Apis dorsata</name>
    <name type="common">Giant honeybee</name>
    <dbReference type="NCBI Taxonomy" id="7462"/>
    <lineage>
        <taxon>Eukaryota</taxon>
        <taxon>Metazoa</taxon>
        <taxon>Ecdysozoa</taxon>
        <taxon>Arthropoda</taxon>
        <taxon>Hexapoda</taxon>
        <taxon>Insecta</taxon>
        <taxon>Pterygota</taxon>
        <taxon>Neoptera</taxon>
        <taxon>Endopterygota</taxon>
        <taxon>Hymenoptera</taxon>
        <taxon>Apocrita</taxon>
        <taxon>Aculeata</taxon>
        <taxon>Apoidea</taxon>
        <taxon>Anthophila</taxon>
        <taxon>Apidae</taxon>
        <taxon>Apis</taxon>
    </lineage>
</organism>
<feature type="transmembrane region" description="Helical" evidence="17">
    <location>
        <begin position="260"/>
        <end position="279"/>
    </location>
</feature>